<accession>A0AA36HNI0</accession>
<feature type="non-terminal residue" evidence="2">
    <location>
        <position position="116"/>
    </location>
</feature>
<evidence type="ECO:0000256" key="1">
    <source>
        <dbReference type="SAM" id="MobiDB-lite"/>
    </source>
</evidence>
<keyword evidence="3" id="KW-1185">Reference proteome</keyword>
<dbReference type="EMBL" id="CAUJNA010000130">
    <property type="protein sequence ID" value="CAJ1372383.1"/>
    <property type="molecule type" value="Genomic_DNA"/>
</dbReference>
<feature type="non-terminal residue" evidence="2">
    <location>
        <position position="1"/>
    </location>
</feature>
<organism evidence="2 3">
    <name type="scientific">Effrenium voratum</name>
    <dbReference type="NCBI Taxonomy" id="2562239"/>
    <lineage>
        <taxon>Eukaryota</taxon>
        <taxon>Sar</taxon>
        <taxon>Alveolata</taxon>
        <taxon>Dinophyceae</taxon>
        <taxon>Suessiales</taxon>
        <taxon>Symbiodiniaceae</taxon>
        <taxon>Effrenium</taxon>
    </lineage>
</organism>
<feature type="compositionally biased region" description="Polar residues" evidence="1">
    <location>
        <begin position="94"/>
        <end position="103"/>
    </location>
</feature>
<name>A0AA36HNI0_9DINO</name>
<gene>
    <name evidence="2" type="ORF">EVOR1521_LOCUS2477</name>
</gene>
<evidence type="ECO:0000313" key="3">
    <source>
        <dbReference type="Proteomes" id="UP001178507"/>
    </source>
</evidence>
<protein>
    <submittedName>
        <fullName evidence="2">Uncharacterized protein</fullName>
    </submittedName>
</protein>
<proteinExistence type="predicted"/>
<dbReference type="Proteomes" id="UP001178507">
    <property type="component" value="Unassembled WGS sequence"/>
</dbReference>
<sequence length="116" mass="13220">AKWAALLPRLQALDHLLNSVTWRERFVSVCMGDQHPDRDLILQWSGDKLGGLRWEVIANFCRDVLPVQGLLRNSWDLKRYLKGTDESEKRKAPTQETRPSSTAMPFEGLQSARACA</sequence>
<dbReference type="AlphaFoldDB" id="A0AA36HNI0"/>
<evidence type="ECO:0000313" key="2">
    <source>
        <dbReference type="EMBL" id="CAJ1372383.1"/>
    </source>
</evidence>
<reference evidence="2" key="1">
    <citation type="submission" date="2023-08" db="EMBL/GenBank/DDBJ databases">
        <authorList>
            <person name="Chen Y."/>
            <person name="Shah S."/>
            <person name="Dougan E. K."/>
            <person name="Thang M."/>
            <person name="Chan C."/>
        </authorList>
    </citation>
    <scope>NUCLEOTIDE SEQUENCE</scope>
</reference>
<comment type="caution">
    <text evidence="2">The sequence shown here is derived from an EMBL/GenBank/DDBJ whole genome shotgun (WGS) entry which is preliminary data.</text>
</comment>
<feature type="region of interest" description="Disordered" evidence="1">
    <location>
        <begin position="85"/>
        <end position="116"/>
    </location>
</feature>